<evidence type="ECO:0000256" key="1">
    <source>
        <dbReference type="ARBA" id="ARBA00001933"/>
    </source>
</evidence>
<dbReference type="GO" id="GO:0030170">
    <property type="term" value="F:pyridoxal phosphate binding"/>
    <property type="evidence" value="ECO:0007669"/>
    <property type="project" value="InterPro"/>
</dbReference>
<proteinExistence type="inferred from homology"/>
<evidence type="ECO:0000256" key="6">
    <source>
        <dbReference type="RuleBase" id="RU000481"/>
    </source>
</evidence>
<dbReference type="PANTHER" id="PTHR46383">
    <property type="entry name" value="ASPARTATE AMINOTRANSFERASE"/>
    <property type="match status" value="1"/>
</dbReference>
<evidence type="ECO:0000313" key="9">
    <source>
        <dbReference type="EMBL" id="KYD21366.1"/>
    </source>
</evidence>
<evidence type="ECO:0000313" key="13">
    <source>
        <dbReference type="Proteomes" id="UP000773850"/>
    </source>
</evidence>
<sequence>MFFRFPRQWYNRNKKERWTTVKHLIQPRVQAIQLSGIRQFFNLVADRPGLVSLTIGQPDFPTPDHVKAAAQEAIAADFTTYTVNAGLLELRQAACQFVADKYGLRYTPDEVIATVGASQALDITFRTILEEGTEVLLPAPVYPGYEPLIRLCGAKPVYIDTRPNGFRLSAELIAPYLTEKTRCLVLPYPSNPTGTALSAEELENIASLLKGRPIWIVSDEIYSELVYRGRHHSIAEWLPEQTIVINGLSKSHSMTGWRIGFVFAPAFAVEQMVKVHQYSVSCTSSISQKAAVEALTAGKHDAEAMRAAYAERLEYAYHRLTAMGLPVEKPDGAFYLFPSIAAFGMSSFDFALDVVENAGVALVPGSAFSEYGEGHVRLSYAYSLDVLKEGLDRLERYIQTKRRRP</sequence>
<protein>
    <recommendedName>
        <fullName evidence="6">Aminotransferase</fullName>
        <ecNumber evidence="6">2.6.1.-</ecNumber>
    </recommendedName>
</protein>
<dbReference type="InterPro" id="IPR004838">
    <property type="entry name" value="NHTrfase_class1_PyrdxlP-BS"/>
</dbReference>
<comment type="cofactor">
    <cofactor evidence="1 6">
        <name>pyridoxal 5'-phosphate</name>
        <dbReference type="ChEBI" id="CHEBI:597326"/>
    </cofactor>
</comment>
<dbReference type="InterPro" id="IPR015421">
    <property type="entry name" value="PyrdxlP-dep_Trfase_major"/>
</dbReference>
<dbReference type="EC" id="2.6.1.-" evidence="6"/>
<evidence type="ECO:0000256" key="3">
    <source>
        <dbReference type="ARBA" id="ARBA00022576"/>
    </source>
</evidence>
<dbReference type="EMBL" id="LUCS01000009">
    <property type="protein sequence ID" value="KAF6511985.1"/>
    <property type="molecule type" value="Genomic_DNA"/>
</dbReference>
<evidence type="ECO:0000259" key="7">
    <source>
        <dbReference type="Pfam" id="PF00155"/>
    </source>
</evidence>
<dbReference type="Proteomes" id="UP000773850">
    <property type="component" value="Unassembled WGS sequence"/>
</dbReference>
<dbReference type="NCBIfam" id="NF005817">
    <property type="entry name" value="PRK07683.1"/>
    <property type="match status" value="1"/>
</dbReference>
<dbReference type="InterPro" id="IPR050596">
    <property type="entry name" value="AspAT/PAT-like"/>
</dbReference>
<dbReference type="PANTHER" id="PTHR46383:SF4">
    <property type="entry name" value="AMINOTRANSFERASE"/>
    <property type="match status" value="1"/>
</dbReference>
<dbReference type="Pfam" id="PF00155">
    <property type="entry name" value="Aminotran_1_2"/>
    <property type="match status" value="1"/>
</dbReference>
<reference evidence="8 13" key="2">
    <citation type="submission" date="2016-03" db="EMBL/GenBank/DDBJ databases">
        <title>Spore heat resistance.</title>
        <authorList>
            <person name="Boekhorst J."/>
            <person name="Berendsen E.M."/>
            <person name="Wells-Bennik M.H."/>
            <person name="Kuipers O.P."/>
        </authorList>
    </citation>
    <scope>NUCLEOTIDE SEQUENCE [LARGE SCALE GENOMIC DNA]</scope>
    <source>
        <strain evidence="8 13">GS8</strain>
    </source>
</reference>
<dbReference type="PROSITE" id="PS00105">
    <property type="entry name" value="AA_TRANSFER_CLASS_1"/>
    <property type="match status" value="1"/>
</dbReference>
<dbReference type="GO" id="GO:0006520">
    <property type="term" value="P:amino acid metabolic process"/>
    <property type="evidence" value="ECO:0007669"/>
    <property type="project" value="InterPro"/>
</dbReference>
<evidence type="ECO:0000313" key="11">
    <source>
        <dbReference type="Proteomes" id="UP000075424"/>
    </source>
</evidence>
<keyword evidence="5" id="KW-0663">Pyridoxal phosphate</keyword>
<dbReference type="SUPFAM" id="SSF53383">
    <property type="entry name" value="PLP-dependent transferases"/>
    <property type="match status" value="1"/>
</dbReference>
<dbReference type="InterPro" id="IPR015424">
    <property type="entry name" value="PyrdxlP-dep_Trfase"/>
</dbReference>
<dbReference type="PATRIC" id="fig|1422.17.peg.817"/>
<comment type="caution">
    <text evidence="10">The sequence shown here is derived from an EMBL/GenBank/DDBJ whole genome shotgun (WGS) entry which is preliminary data.</text>
</comment>
<organism evidence="10 12">
    <name type="scientific">Geobacillus stearothermophilus</name>
    <name type="common">Bacillus stearothermophilus</name>
    <dbReference type="NCBI Taxonomy" id="1422"/>
    <lineage>
        <taxon>Bacteria</taxon>
        <taxon>Bacillati</taxon>
        <taxon>Bacillota</taxon>
        <taxon>Bacilli</taxon>
        <taxon>Bacillales</taxon>
        <taxon>Anoxybacillaceae</taxon>
        <taxon>Geobacillus</taxon>
    </lineage>
</organism>
<accession>A0A150NA01</accession>
<evidence type="ECO:0000313" key="8">
    <source>
        <dbReference type="EMBL" id="KAF6511985.1"/>
    </source>
</evidence>
<feature type="domain" description="Aminotransferase class I/classII large" evidence="7">
    <location>
        <begin position="50"/>
        <end position="394"/>
    </location>
</feature>
<comment type="similarity">
    <text evidence="2 6">Belongs to the class-I pyridoxal-phosphate-dependent aminotransferase family.</text>
</comment>
<evidence type="ECO:0000313" key="12">
    <source>
        <dbReference type="Proteomes" id="UP000075517"/>
    </source>
</evidence>
<dbReference type="CDD" id="cd00609">
    <property type="entry name" value="AAT_like"/>
    <property type="match status" value="1"/>
</dbReference>
<dbReference type="GO" id="GO:0008483">
    <property type="term" value="F:transaminase activity"/>
    <property type="evidence" value="ECO:0007669"/>
    <property type="project" value="UniProtKB-KW"/>
</dbReference>
<dbReference type="InterPro" id="IPR015422">
    <property type="entry name" value="PyrdxlP-dep_Trfase_small"/>
</dbReference>
<keyword evidence="13" id="KW-1185">Reference proteome</keyword>
<dbReference type="EMBL" id="LQYV01000135">
    <property type="protein sequence ID" value="KYD21366.1"/>
    <property type="molecule type" value="Genomic_DNA"/>
</dbReference>
<dbReference type="Proteomes" id="UP000075424">
    <property type="component" value="Unassembled WGS sequence"/>
</dbReference>
<gene>
    <name evidence="9" type="ORF">B4109_0912</name>
    <name evidence="10" type="ORF">B4114_1111</name>
    <name evidence="8" type="ORF">GS8_284</name>
</gene>
<dbReference type="Gene3D" id="3.40.640.10">
    <property type="entry name" value="Type I PLP-dependent aspartate aminotransferase-like (Major domain)"/>
    <property type="match status" value="1"/>
</dbReference>
<keyword evidence="3 6" id="KW-0032">Aminotransferase</keyword>
<dbReference type="FunFam" id="3.40.640.10:FF:000033">
    <property type="entry name" value="Aspartate aminotransferase"/>
    <property type="match status" value="1"/>
</dbReference>
<reference evidence="11 12" key="1">
    <citation type="submission" date="2016-01" db="EMBL/GenBank/DDBJ databases">
        <title>Draft Genome Sequences of Seven Thermophilic Sporeformers Isolated from Foods.</title>
        <authorList>
            <person name="Berendsen E.M."/>
            <person name="Wells-Bennik M.H."/>
            <person name="Krawcyk A.O."/>
            <person name="De Jong A."/>
            <person name="Holsappel S."/>
            <person name="Eijlander R.T."/>
            <person name="Kuipers O.P."/>
        </authorList>
    </citation>
    <scope>NUCLEOTIDE SEQUENCE [LARGE SCALE GENOMIC DNA]</scope>
    <source>
        <strain evidence="9 11">B4109</strain>
        <strain evidence="10 12">B4114</strain>
    </source>
</reference>
<evidence type="ECO:0000313" key="10">
    <source>
        <dbReference type="EMBL" id="KYD33501.1"/>
    </source>
</evidence>
<keyword evidence="4 6" id="KW-0808">Transferase</keyword>
<evidence type="ECO:0000256" key="4">
    <source>
        <dbReference type="ARBA" id="ARBA00022679"/>
    </source>
</evidence>
<evidence type="ECO:0000256" key="2">
    <source>
        <dbReference type="ARBA" id="ARBA00007441"/>
    </source>
</evidence>
<dbReference type="Gene3D" id="3.90.1150.10">
    <property type="entry name" value="Aspartate Aminotransferase, domain 1"/>
    <property type="match status" value="1"/>
</dbReference>
<evidence type="ECO:0000256" key="5">
    <source>
        <dbReference type="ARBA" id="ARBA00022898"/>
    </source>
</evidence>
<dbReference type="AlphaFoldDB" id="A0A150NA01"/>
<dbReference type="InterPro" id="IPR004839">
    <property type="entry name" value="Aminotransferase_I/II_large"/>
</dbReference>
<name>A0A150NA01_GEOSE</name>
<dbReference type="EMBL" id="LQYY01000091">
    <property type="protein sequence ID" value="KYD33501.1"/>
    <property type="molecule type" value="Genomic_DNA"/>
</dbReference>
<dbReference type="Proteomes" id="UP000075517">
    <property type="component" value="Unassembled WGS sequence"/>
</dbReference>